<dbReference type="EMBL" id="CAJNJA010010546">
    <property type="protein sequence ID" value="CAE7259038.1"/>
    <property type="molecule type" value="Genomic_DNA"/>
</dbReference>
<organism evidence="3 4">
    <name type="scientific">Symbiodinium necroappetens</name>
    <dbReference type="NCBI Taxonomy" id="1628268"/>
    <lineage>
        <taxon>Eukaryota</taxon>
        <taxon>Sar</taxon>
        <taxon>Alveolata</taxon>
        <taxon>Dinophyceae</taxon>
        <taxon>Suessiales</taxon>
        <taxon>Symbiodiniaceae</taxon>
        <taxon>Symbiodinium</taxon>
    </lineage>
</organism>
<evidence type="ECO:0000256" key="2">
    <source>
        <dbReference type="SAM" id="Phobius"/>
    </source>
</evidence>
<keyword evidence="2" id="KW-0812">Transmembrane</keyword>
<evidence type="ECO:0000256" key="1">
    <source>
        <dbReference type="SAM" id="MobiDB-lite"/>
    </source>
</evidence>
<accession>A0A812MMT2</accession>
<name>A0A812MMT2_9DINO</name>
<feature type="transmembrane region" description="Helical" evidence="2">
    <location>
        <begin position="185"/>
        <end position="201"/>
    </location>
</feature>
<feature type="region of interest" description="Disordered" evidence="1">
    <location>
        <begin position="254"/>
        <end position="301"/>
    </location>
</feature>
<evidence type="ECO:0000313" key="3">
    <source>
        <dbReference type="EMBL" id="CAE7259038.1"/>
    </source>
</evidence>
<keyword evidence="2" id="KW-0472">Membrane</keyword>
<sequence length="301" mass="32540">MASIDPATRDKILQDPQVQSAVKKAGQDALSDPAVQAQILKVAQEKFPEAASAAKDKVLEWANDPEVQKQAYAYAGLAAEYAWQSVSQVGGLIEQGPTGVRVLAFVGGAGAFAQSIWVLLGLINIASASTQLPKYVVHGYQLIFASTTMLFEAKPEWIQKVPGLNSYQDLLIDKAKFLAETYGRGLFYGFQGTLFLCFASFTNLPELALGLWFLFMAFLHIAMHFGIMPQEVAKKMQEVRQMVATGAASAVKAVSSEGPQKDSSKVEKPLAQGGAVPDEERPAEREAKVWAGRAGRSQTVE</sequence>
<feature type="compositionally biased region" description="Basic and acidic residues" evidence="1">
    <location>
        <begin position="278"/>
        <end position="288"/>
    </location>
</feature>
<keyword evidence="2" id="KW-1133">Transmembrane helix</keyword>
<feature type="compositionally biased region" description="Basic and acidic residues" evidence="1">
    <location>
        <begin position="259"/>
        <end position="268"/>
    </location>
</feature>
<reference evidence="3" key="1">
    <citation type="submission" date="2021-02" db="EMBL/GenBank/DDBJ databases">
        <authorList>
            <person name="Dougan E. K."/>
            <person name="Rhodes N."/>
            <person name="Thang M."/>
            <person name="Chan C."/>
        </authorList>
    </citation>
    <scope>NUCLEOTIDE SEQUENCE</scope>
</reference>
<feature type="transmembrane region" description="Helical" evidence="2">
    <location>
        <begin position="102"/>
        <end position="123"/>
    </location>
</feature>
<dbReference type="AlphaFoldDB" id="A0A812MMT2"/>
<evidence type="ECO:0000313" key="4">
    <source>
        <dbReference type="Proteomes" id="UP000601435"/>
    </source>
</evidence>
<keyword evidence="4" id="KW-1185">Reference proteome</keyword>
<dbReference type="OrthoDB" id="436865at2759"/>
<feature type="transmembrane region" description="Helical" evidence="2">
    <location>
        <begin position="207"/>
        <end position="227"/>
    </location>
</feature>
<gene>
    <name evidence="3" type="ORF">SNEC2469_LOCUS5847</name>
</gene>
<dbReference type="Proteomes" id="UP000601435">
    <property type="component" value="Unassembled WGS sequence"/>
</dbReference>
<protein>
    <submittedName>
        <fullName evidence="3">Uncharacterized protein</fullName>
    </submittedName>
</protein>
<proteinExistence type="predicted"/>
<comment type="caution">
    <text evidence="3">The sequence shown here is derived from an EMBL/GenBank/DDBJ whole genome shotgun (WGS) entry which is preliminary data.</text>
</comment>